<dbReference type="GO" id="GO:0006508">
    <property type="term" value="P:proteolysis"/>
    <property type="evidence" value="ECO:0007669"/>
    <property type="project" value="InterPro"/>
</dbReference>
<evidence type="ECO:0000256" key="1">
    <source>
        <dbReference type="ARBA" id="ARBA00023157"/>
    </source>
</evidence>
<gene>
    <name evidence="4" type="ORF">LNINA_LOCUS13390</name>
</gene>
<dbReference type="Gene3D" id="2.40.10.10">
    <property type="entry name" value="Trypsin-like serine proteases"/>
    <property type="match status" value="2"/>
</dbReference>
<dbReference type="CDD" id="cd00190">
    <property type="entry name" value="Tryp_SPc"/>
    <property type="match status" value="1"/>
</dbReference>
<dbReference type="SMART" id="SM00020">
    <property type="entry name" value="Tryp_SPc"/>
    <property type="match status" value="1"/>
</dbReference>
<feature type="domain" description="Peptidase S1" evidence="3">
    <location>
        <begin position="200"/>
        <end position="442"/>
    </location>
</feature>
<dbReference type="PANTHER" id="PTHR24252">
    <property type="entry name" value="ACROSIN-RELATED"/>
    <property type="match status" value="1"/>
</dbReference>
<evidence type="ECO:0000313" key="5">
    <source>
        <dbReference type="Proteomes" id="UP001497472"/>
    </source>
</evidence>
<dbReference type="InterPro" id="IPR043504">
    <property type="entry name" value="Peptidase_S1_PA_chymotrypsin"/>
</dbReference>
<keyword evidence="5" id="KW-1185">Reference proteome</keyword>
<feature type="chain" id="PRO_5043841593" description="Peptidase S1 domain-containing protein" evidence="2">
    <location>
        <begin position="22"/>
        <end position="445"/>
    </location>
</feature>
<accession>A0AAV1K1L8</accession>
<dbReference type="Proteomes" id="UP001497472">
    <property type="component" value="Unassembled WGS sequence"/>
</dbReference>
<evidence type="ECO:0000313" key="4">
    <source>
        <dbReference type="EMBL" id="CAK1554476.1"/>
    </source>
</evidence>
<protein>
    <recommendedName>
        <fullName evidence="3">Peptidase S1 domain-containing protein</fullName>
    </recommendedName>
</protein>
<dbReference type="AlphaFoldDB" id="A0AAV1K1L8"/>
<dbReference type="PROSITE" id="PS50240">
    <property type="entry name" value="TRYPSIN_DOM"/>
    <property type="match status" value="1"/>
</dbReference>
<dbReference type="GO" id="GO:0004252">
    <property type="term" value="F:serine-type endopeptidase activity"/>
    <property type="evidence" value="ECO:0007669"/>
    <property type="project" value="InterPro"/>
</dbReference>
<comment type="caution">
    <text evidence="4">The sequence shown here is derived from an EMBL/GenBank/DDBJ whole genome shotgun (WGS) entry which is preliminary data.</text>
</comment>
<dbReference type="Pfam" id="PF00089">
    <property type="entry name" value="Trypsin"/>
    <property type="match status" value="1"/>
</dbReference>
<keyword evidence="2" id="KW-0732">Signal</keyword>
<organism evidence="4 5">
    <name type="scientific">Leptosia nina</name>
    <dbReference type="NCBI Taxonomy" id="320188"/>
    <lineage>
        <taxon>Eukaryota</taxon>
        <taxon>Metazoa</taxon>
        <taxon>Ecdysozoa</taxon>
        <taxon>Arthropoda</taxon>
        <taxon>Hexapoda</taxon>
        <taxon>Insecta</taxon>
        <taxon>Pterygota</taxon>
        <taxon>Neoptera</taxon>
        <taxon>Endopterygota</taxon>
        <taxon>Lepidoptera</taxon>
        <taxon>Glossata</taxon>
        <taxon>Ditrysia</taxon>
        <taxon>Papilionoidea</taxon>
        <taxon>Pieridae</taxon>
        <taxon>Pierinae</taxon>
        <taxon>Leptosia</taxon>
    </lineage>
</organism>
<dbReference type="PRINTS" id="PR00722">
    <property type="entry name" value="CHYMOTRYPSIN"/>
</dbReference>
<dbReference type="PROSITE" id="PS00135">
    <property type="entry name" value="TRYPSIN_SER"/>
    <property type="match status" value="1"/>
</dbReference>
<dbReference type="PANTHER" id="PTHR24252:SF7">
    <property type="entry name" value="HYALIN"/>
    <property type="match status" value="1"/>
</dbReference>
<dbReference type="InterPro" id="IPR001254">
    <property type="entry name" value="Trypsin_dom"/>
</dbReference>
<dbReference type="EMBL" id="CAVLEF010000278">
    <property type="protein sequence ID" value="CAK1554476.1"/>
    <property type="molecule type" value="Genomic_DNA"/>
</dbReference>
<name>A0AAV1K1L8_9NEOP</name>
<dbReference type="InterPro" id="IPR033116">
    <property type="entry name" value="TRYPSIN_SER"/>
</dbReference>
<dbReference type="InterPro" id="IPR009003">
    <property type="entry name" value="Peptidase_S1_PA"/>
</dbReference>
<evidence type="ECO:0000259" key="3">
    <source>
        <dbReference type="PROSITE" id="PS50240"/>
    </source>
</evidence>
<dbReference type="SUPFAM" id="SSF50494">
    <property type="entry name" value="Trypsin-like serine proteases"/>
    <property type="match status" value="1"/>
</dbReference>
<reference evidence="4 5" key="1">
    <citation type="submission" date="2023-11" db="EMBL/GenBank/DDBJ databases">
        <authorList>
            <person name="Okamura Y."/>
        </authorList>
    </citation>
    <scope>NUCLEOTIDE SEQUENCE [LARGE SCALE GENOMIC DNA]</scope>
</reference>
<evidence type="ECO:0000256" key="2">
    <source>
        <dbReference type="SAM" id="SignalP"/>
    </source>
</evidence>
<sequence>MFLRTALTVSVIVCLSCRCHSLSDYYKLGQTCTDTISDNTTVVGTCKRIAQCPLAVKLVQVNEINPYMCYMMKKRERVVCCPSEPNLSKAGEMRDFFSRAKDNFIEFQNIKCFYSGGEATTCCVRPKKPLFPEDREPDGCKKITPMSPSLAEGLSDQRKEVLRKCWQYQIYVNKCVSLKNDPDKYTREDTCGIPTSDYRITSAKQAVIKEFPHMAVLGVANPNPQAQGDIMWIGGGSLISDEFILTAVHVLHSEYGPILYALLGSLEKTDIRSGILYNIVRWIPHNLYSTKTQRHDIGLVQLDRKVQFSEFIRPICLPVQKKPEKSSVYIVAGWGKTEKGSTSNTLLRANVNRLGINNCKSRYEYYDNKFMICAAGTTFTNGTAADSCQGDSGGPLMSSSSDVYCSYIIEGIVSHGSTCGSGEGAVYTRVSYYLDWIIKTVWPEL</sequence>
<feature type="signal peptide" evidence="2">
    <location>
        <begin position="1"/>
        <end position="21"/>
    </location>
</feature>
<dbReference type="InterPro" id="IPR001314">
    <property type="entry name" value="Peptidase_S1A"/>
</dbReference>
<proteinExistence type="predicted"/>
<keyword evidence="1" id="KW-1015">Disulfide bond</keyword>